<organism evidence="3 4">
    <name type="scientific">Gnathostoma spinigerum</name>
    <dbReference type="NCBI Taxonomy" id="75299"/>
    <lineage>
        <taxon>Eukaryota</taxon>
        <taxon>Metazoa</taxon>
        <taxon>Ecdysozoa</taxon>
        <taxon>Nematoda</taxon>
        <taxon>Chromadorea</taxon>
        <taxon>Rhabditida</taxon>
        <taxon>Spirurina</taxon>
        <taxon>Gnathostomatomorpha</taxon>
        <taxon>Gnathostomatoidea</taxon>
        <taxon>Gnathostomatidae</taxon>
        <taxon>Gnathostoma</taxon>
    </lineage>
</organism>
<feature type="region of interest" description="Disordered" evidence="1">
    <location>
        <begin position="123"/>
        <end position="150"/>
    </location>
</feature>
<evidence type="ECO:0000313" key="4">
    <source>
        <dbReference type="Proteomes" id="UP001608902"/>
    </source>
</evidence>
<evidence type="ECO:0000313" key="3">
    <source>
        <dbReference type="EMBL" id="MFH4974180.1"/>
    </source>
</evidence>
<dbReference type="Proteomes" id="UP001608902">
    <property type="component" value="Unassembled WGS sequence"/>
</dbReference>
<dbReference type="EMBL" id="JBGFUD010000287">
    <property type="protein sequence ID" value="MFH4974180.1"/>
    <property type="molecule type" value="Genomic_DNA"/>
</dbReference>
<keyword evidence="2" id="KW-0812">Transmembrane</keyword>
<proteinExistence type="predicted"/>
<evidence type="ECO:0000256" key="2">
    <source>
        <dbReference type="SAM" id="Phobius"/>
    </source>
</evidence>
<reference evidence="3 4" key="1">
    <citation type="submission" date="2024-08" db="EMBL/GenBank/DDBJ databases">
        <title>Gnathostoma spinigerum genome.</title>
        <authorList>
            <person name="Gonzalez-Bertolin B."/>
            <person name="Monzon S."/>
            <person name="Zaballos A."/>
            <person name="Jimenez P."/>
            <person name="Dekumyoy P."/>
            <person name="Varona S."/>
            <person name="Cuesta I."/>
            <person name="Sumanam S."/>
            <person name="Adisakwattana P."/>
            <person name="Gasser R.B."/>
            <person name="Hernandez-Gonzalez A."/>
            <person name="Young N.D."/>
            <person name="Perteguer M.J."/>
        </authorList>
    </citation>
    <scope>NUCLEOTIDE SEQUENCE [LARGE SCALE GENOMIC DNA]</scope>
    <source>
        <strain evidence="3">AL3</strain>
        <tissue evidence="3">Liver</tissue>
    </source>
</reference>
<evidence type="ECO:0000256" key="1">
    <source>
        <dbReference type="SAM" id="MobiDB-lite"/>
    </source>
</evidence>
<protein>
    <submittedName>
        <fullName evidence="3">Uncharacterized protein</fullName>
    </submittedName>
</protein>
<accession>A0ABD6E2Y8</accession>
<keyword evidence="4" id="KW-1185">Reference proteome</keyword>
<name>A0ABD6E2Y8_9BILA</name>
<gene>
    <name evidence="3" type="ORF">AB6A40_000889</name>
</gene>
<sequence length="150" mass="17116">MLVVVFSGLLAILCMSVVFFPRISLADYFLNDDEYDYEITASEIRLRGLTTLAFYFIVIAQAAWMMKVALRCHRYFDDLNLAREQRKKRNRNPDANNLQNSSIIREQMPTKIILTEEGFNNPNYGMSDNEDEAKANNPPMQTIPGGAALV</sequence>
<dbReference type="AlphaFoldDB" id="A0ABD6E2Y8"/>
<comment type="caution">
    <text evidence="3">The sequence shown here is derived from an EMBL/GenBank/DDBJ whole genome shotgun (WGS) entry which is preliminary data.</text>
</comment>
<feature type="transmembrane region" description="Helical" evidence="2">
    <location>
        <begin position="50"/>
        <end position="70"/>
    </location>
</feature>
<keyword evidence="2" id="KW-0472">Membrane</keyword>
<keyword evidence="2" id="KW-1133">Transmembrane helix</keyword>